<protein>
    <recommendedName>
        <fullName evidence="3">SHSP domain-containing protein</fullName>
    </recommendedName>
</protein>
<dbReference type="AlphaFoldDB" id="A0A1B9AZ35"/>
<dbReference type="EMBL" id="MAYT01000012">
    <property type="protein sequence ID" value="OCA89041.1"/>
    <property type="molecule type" value="Genomic_DNA"/>
</dbReference>
<evidence type="ECO:0000259" key="3">
    <source>
        <dbReference type="PROSITE" id="PS01031"/>
    </source>
</evidence>
<dbReference type="InterPro" id="IPR002068">
    <property type="entry name" value="A-crystallin/Hsp20_dom"/>
</dbReference>
<dbReference type="InterPro" id="IPR008978">
    <property type="entry name" value="HSP20-like_chaperone"/>
</dbReference>
<sequence length="141" mass="16571">MDNYFDGWDSLFKKFFDGEVEEKFSQYFKGTENQLRMNLYESKDELMCLFLLPGVKKVEDIRLIVNEKMLEVSCDIRFKEGEFRVIQEEFKEGSFTRVVNLPFSVKTDQINASYKKGLLAVRLVRLMPIGSSQSILIKEEE</sequence>
<name>A0A1B9AZ35_9BACI</name>
<organism evidence="4 5">
    <name type="scientific">Pseudobacillus wudalianchiensis</name>
    <dbReference type="NCBI Taxonomy" id="1743143"/>
    <lineage>
        <taxon>Bacteria</taxon>
        <taxon>Bacillati</taxon>
        <taxon>Bacillota</taxon>
        <taxon>Bacilli</taxon>
        <taxon>Bacillales</taxon>
        <taxon>Bacillaceae</taxon>
        <taxon>Pseudobacillus</taxon>
    </lineage>
</organism>
<keyword evidence="5" id="KW-1185">Reference proteome</keyword>
<reference evidence="5" key="1">
    <citation type="submission" date="2016-05" db="EMBL/GenBank/DDBJ databases">
        <authorList>
            <person name="Liu B."/>
            <person name="Wang J."/>
            <person name="Zhu Y."/>
            <person name="Liu G."/>
            <person name="Chen Q."/>
            <person name="Chen Z."/>
            <person name="Lan J."/>
            <person name="Che J."/>
            <person name="Ge C."/>
            <person name="Shi H."/>
            <person name="Pan Z."/>
            <person name="Liu X."/>
        </authorList>
    </citation>
    <scope>NUCLEOTIDE SEQUENCE [LARGE SCALE GENOMIC DNA]</scope>
    <source>
        <strain evidence="5">FJAT-27215</strain>
    </source>
</reference>
<dbReference type="SUPFAM" id="SSF49764">
    <property type="entry name" value="HSP20-like chaperones"/>
    <property type="match status" value="1"/>
</dbReference>
<dbReference type="Gene3D" id="2.60.40.790">
    <property type="match status" value="1"/>
</dbReference>
<dbReference type="CDD" id="cd06464">
    <property type="entry name" value="ACD_sHsps-like"/>
    <property type="match status" value="1"/>
</dbReference>
<comment type="similarity">
    <text evidence="1 2">Belongs to the small heat shock protein (HSP20) family.</text>
</comment>
<evidence type="ECO:0000313" key="4">
    <source>
        <dbReference type="EMBL" id="OCA89041.1"/>
    </source>
</evidence>
<dbReference type="Pfam" id="PF00011">
    <property type="entry name" value="HSP20"/>
    <property type="match status" value="1"/>
</dbReference>
<dbReference type="PROSITE" id="PS01031">
    <property type="entry name" value="SHSP"/>
    <property type="match status" value="1"/>
</dbReference>
<accession>A0A1B9AZ35</accession>
<dbReference type="RefSeq" id="WP_065410353.1">
    <property type="nucleotide sequence ID" value="NZ_MAYT01000012.1"/>
</dbReference>
<feature type="domain" description="SHSP" evidence="3">
    <location>
        <begin position="28"/>
        <end position="140"/>
    </location>
</feature>
<evidence type="ECO:0000313" key="5">
    <source>
        <dbReference type="Proteomes" id="UP000092578"/>
    </source>
</evidence>
<dbReference type="Proteomes" id="UP000092578">
    <property type="component" value="Unassembled WGS sequence"/>
</dbReference>
<proteinExistence type="inferred from homology"/>
<gene>
    <name evidence="4" type="ORF">A8F95_06415</name>
</gene>
<comment type="caution">
    <text evidence="4">The sequence shown here is derived from an EMBL/GenBank/DDBJ whole genome shotgun (WGS) entry which is preliminary data.</text>
</comment>
<evidence type="ECO:0000256" key="1">
    <source>
        <dbReference type="PROSITE-ProRule" id="PRU00285"/>
    </source>
</evidence>
<evidence type="ECO:0000256" key="2">
    <source>
        <dbReference type="RuleBase" id="RU003616"/>
    </source>
</evidence>